<feature type="compositionally biased region" description="Polar residues" evidence="1">
    <location>
        <begin position="152"/>
        <end position="170"/>
    </location>
</feature>
<evidence type="ECO:0000256" key="1">
    <source>
        <dbReference type="SAM" id="MobiDB-lite"/>
    </source>
</evidence>
<name>A0A8B7P187_HYAAZ</name>
<feature type="compositionally biased region" description="Low complexity" evidence="1">
    <location>
        <begin position="373"/>
        <end position="389"/>
    </location>
</feature>
<feature type="compositionally biased region" description="Polar residues" evidence="1">
    <location>
        <begin position="390"/>
        <end position="419"/>
    </location>
</feature>
<dbReference type="OrthoDB" id="6371742at2759"/>
<feature type="compositionally biased region" description="Low complexity" evidence="1">
    <location>
        <begin position="618"/>
        <end position="631"/>
    </location>
</feature>
<feature type="region of interest" description="Disordered" evidence="1">
    <location>
        <begin position="294"/>
        <end position="329"/>
    </location>
</feature>
<dbReference type="Proteomes" id="UP000694843">
    <property type="component" value="Unplaced"/>
</dbReference>
<organism evidence="2 3">
    <name type="scientific">Hyalella azteca</name>
    <name type="common">Amphipod</name>
    <dbReference type="NCBI Taxonomy" id="294128"/>
    <lineage>
        <taxon>Eukaryota</taxon>
        <taxon>Metazoa</taxon>
        <taxon>Ecdysozoa</taxon>
        <taxon>Arthropoda</taxon>
        <taxon>Crustacea</taxon>
        <taxon>Multicrustacea</taxon>
        <taxon>Malacostraca</taxon>
        <taxon>Eumalacostraca</taxon>
        <taxon>Peracarida</taxon>
        <taxon>Amphipoda</taxon>
        <taxon>Senticaudata</taxon>
        <taxon>Talitrida</taxon>
        <taxon>Talitroidea</taxon>
        <taxon>Hyalellidae</taxon>
        <taxon>Hyalella</taxon>
    </lineage>
</organism>
<evidence type="ECO:0000313" key="2">
    <source>
        <dbReference type="Proteomes" id="UP000694843"/>
    </source>
</evidence>
<dbReference type="KEGG" id="hazt:108676182"/>
<feature type="region of interest" description="Disordered" evidence="1">
    <location>
        <begin position="1"/>
        <end position="25"/>
    </location>
</feature>
<dbReference type="RefSeq" id="XP_018019725.1">
    <property type="nucleotide sequence ID" value="XM_018164236.2"/>
</dbReference>
<keyword evidence="2" id="KW-1185">Reference proteome</keyword>
<feature type="region of interest" description="Disordered" evidence="1">
    <location>
        <begin position="595"/>
        <end position="631"/>
    </location>
</feature>
<gene>
    <name evidence="3" type="primary">LOC108676182</name>
</gene>
<feature type="compositionally biased region" description="Pro residues" evidence="1">
    <location>
        <begin position="294"/>
        <end position="307"/>
    </location>
</feature>
<feature type="compositionally biased region" description="Low complexity" evidence="1">
    <location>
        <begin position="595"/>
        <end position="605"/>
    </location>
</feature>
<feature type="compositionally biased region" description="Polar residues" evidence="1">
    <location>
        <begin position="128"/>
        <end position="137"/>
    </location>
</feature>
<feature type="region of interest" description="Disordered" evidence="1">
    <location>
        <begin position="531"/>
        <end position="581"/>
    </location>
</feature>
<dbReference type="AlphaFoldDB" id="A0A8B7P187"/>
<reference evidence="3" key="1">
    <citation type="submission" date="2025-08" db="UniProtKB">
        <authorList>
            <consortium name="RefSeq"/>
        </authorList>
    </citation>
    <scope>IDENTIFICATION</scope>
    <source>
        <tissue evidence="3">Whole organism</tissue>
    </source>
</reference>
<feature type="compositionally biased region" description="Low complexity" evidence="1">
    <location>
        <begin position="556"/>
        <end position="581"/>
    </location>
</feature>
<feature type="compositionally biased region" description="Basic and acidic residues" evidence="1">
    <location>
        <begin position="173"/>
        <end position="184"/>
    </location>
</feature>
<accession>A0A8B7P187</accession>
<proteinExistence type="predicted"/>
<dbReference type="Gene3D" id="6.20.250.40">
    <property type="match status" value="1"/>
</dbReference>
<protein>
    <submittedName>
        <fullName evidence="3">Gametogenetin isoform X1</fullName>
    </submittedName>
</protein>
<feature type="region of interest" description="Disordered" evidence="1">
    <location>
        <begin position="449"/>
        <end position="470"/>
    </location>
</feature>
<evidence type="ECO:0000313" key="3">
    <source>
        <dbReference type="RefSeq" id="XP_018019725.1"/>
    </source>
</evidence>
<sequence length="723" mass="76947">MAESMEALLNLHDSDSVDDEEDNEARVDVVEVPPTITVATQGSACDAASVAASDLPVNQEKIAENITGSAEEKGNTEGQEVEVERCDPSGASSESRVETRHVSSVSEVSIQDAGPSCGNESEGKIESSIEQAKNVNAQPKEMSKPEEAANGSLANSKDVSGNASEDNNSMPKKMPDATQKKRSSDSQGPSQDTAHNHGPFGFNFQHQWHPFMAAGPQPPLFNPPPPHPHPPPFYGPVFTSGQTAPVFFPPSMPYHSAPDLRRSFPGPNNSPDMPNSQPIPMPYPPLFPMPPLSFPFMPTPPPPPPLPQADSAPTEEDGLPPPLVPNPTESSLHAALLSTIGAAAQMASSAKIVSDQISGAFSGNATGAGDAHAQQSASNSSSEEQGNAGPNSQEQTAGNEQRQNNPSSSNGQWQFQHGPNKNGGYGCSFSNGPEGMRGHFSAHHNVHRAGACHSHRRHAPNAPGNPGRPPFCGRFHDRFRPQGWPFERDFLRPGFRQNVRLGRMSAGNAGRTHMFDENLDEDFFRDVPRNAAAENSDSNNEDDGEEIPTGGNATKTETFSGFTGNTNGTSTTTTTDATSGTTEHVHVNINLSSATAASESAGATRAETEHESVHSFGATANATPGTPASAPTAEEIYDGHLYCPLCPYTLDARSGALFDEHIDSHLEYICPVCSTAFQRSKQAEYEAHVNDHFSEEEAATAAGNAQNSSGPWGNFSWSRMDFD</sequence>
<dbReference type="GeneID" id="108676182"/>
<feature type="region of interest" description="Disordered" evidence="1">
    <location>
        <begin position="365"/>
        <end position="430"/>
    </location>
</feature>
<feature type="region of interest" description="Disordered" evidence="1">
    <location>
        <begin position="64"/>
        <end position="204"/>
    </location>
</feature>